<sequence length="280" mass="30974">MSMKDVNLNSELVKCKTCPVVHPSPVCGTDGHTYSTKCKLEYQACISGKQISVKCSGQCPCPANPAEKKECGTAEMTAVVSRLKEWITVLHESGNINKKYKFRKPEKKVDMSKVPLCKDSLGWMFSRLDTNFDLQLDQTELSSMSSEKSDACTKGFLRKMSFCEAPCRSEITVVHKQLAGKKLLGPFVPSCDEDGFYRPQQCHGSSGQCWCVDRYGNELAGSHTHGPAECATESSGDFGSGDSLLSDDEDDDAVNDEEEIRDDEDDDEYGQVDDEYSYLS</sequence>
<evidence type="ECO:0000313" key="13">
    <source>
        <dbReference type="Proteomes" id="UP000316079"/>
    </source>
</evidence>
<evidence type="ECO:0000256" key="8">
    <source>
        <dbReference type="PROSITE-ProRule" id="PRU00500"/>
    </source>
</evidence>
<keyword evidence="3" id="KW-0732">Signal</keyword>
<evidence type="ECO:0000256" key="2">
    <source>
        <dbReference type="ARBA" id="ARBA00022525"/>
    </source>
</evidence>
<accession>A0A553QF97</accession>
<proteinExistence type="predicted"/>
<dbReference type="PROSITE" id="PS51162">
    <property type="entry name" value="THYROGLOBULIN_1_2"/>
    <property type="match status" value="1"/>
</dbReference>
<comment type="caution">
    <text evidence="12">The sequence shown here is derived from an EMBL/GenBank/DDBJ whole genome shotgun (WGS) entry which is preliminary data.</text>
</comment>
<keyword evidence="7" id="KW-0357">Heparan sulfate</keyword>
<keyword evidence="13" id="KW-1185">Reference proteome</keyword>
<dbReference type="Gene3D" id="1.10.238.10">
    <property type="entry name" value="EF-hand"/>
    <property type="match status" value="1"/>
</dbReference>
<reference evidence="12 13" key="1">
    <citation type="journal article" date="2019" name="Sci. Data">
        <title>Hybrid genome assembly and annotation of Danionella translucida.</title>
        <authorList>
            <person name="Kadobianskyi M."/>
            <person name="Schulze L."/>
            <person name="Schuelke M."/>
            <person name="Judkewitz B."/>
        </authorList>
    </citation>
    <scope>NUCLEOTIDE SEQUENCE [LARGE SCALE GENOMIC DNA]</scope>
    <source>
        <strain evidence="12 13">Bolton</strain>
    </source>
</reference>
<evidence type="ECO:0000313" key="12">
    <source>
        <dbReference type="EMBL" id="TRY88610.1"/>
    </source>
</evidence>
<dbReference type="Pfam" id="PF10591">
    <property type="entry name" value="SPARC_Ca_bdg"/>
    <property type="match status" value="1"/>
</dbReference>
<evidence type="ECO:0000256" key="1">
    <source>
        <dbReference type="ARBA" id="ARBA00004498"/>
    </source>
</evidence>
<evidence type="ECO:0000256" key="5">
    <source>
        <dbReference type="ARBA" id="ARBA00023157"/>
    </source>
</evidence>
<feature type="domain" description="Thyroglobulin type-1" evidence="10">
    <location>
        <begin position="164"/>
        <end position="230"/>
    </location>
</feature>
<feature type="region of interest" description="Disordered" evidence="9">
    <location>
        <begin position="223"/>
        <end position="280"/>
    </location>
</feature>
<evidence type="ECO:0000256" key="7">
    <source>
        <dbReference type="ARBA" id="ARBA00023207"/>
    </source>
</evidence>
<dbReference type="STRING" id="623744.A0A553QF97"/>
<organism evidence="12 13">
    <name type="scientific">Danionella cerebrum</name>
    <dbReference type="NCBI Taxonomy" id="2873325"/>
    <lineage>
        <taxon>Eukaryota</taxon>
        <taxon>Metazoa</taxon>
        <taxon>Chordata</taxon>
        <taxon>Craniata</taxon>
        <taxon>Vertebrata</taxon>
        <taxon>Euteleostomi</taxon>
        <taxon>Actinopterygii</taxon>
        <taxon>Neopterygii</taxon>
        <taxon>Teleostei</taxon>
        <taxon>Ostariophysi</taxon>
        <taxon>Cypriniformes</taxon>
        <taxon>Danionidae</taxon>
        <taxon>Danioninae</taxon>
        <taxon>Danionella</taxon>
    </lineage>
</organism>
<dbReference type="GO" id="GO:0005615">
    <property type="term" value="C:extracellular space"/>
    <property type="evidence" value="ECO:0007669"/>
    <property type="project" value="TreeGrafter"/>
</dbReference>
<evidence type="ECO:0000259" key="11">
    <source>
        <dbReference type="PROSITE" id="PS51465"/>
    </source>
</evidence>
<dbReference type="InterPro" id="IPR036058">
    <property type="entry name" value="Kazal_dom_sf"/>
</dbReference>
<evidence type="ECO:0000259" key="10">
    <source>
        <dbReference type="PROSITE" id="PS51162"/>
    </source>
</evidence>
<dbReference type="SUPFAM" id="SSF47473">
    <property type="entry name" value="EF-hand"/>
    <property type="match status" value="1"/>
</dbReference>
<dbReference type="InterPro" id="IPR036857">
    <property type="entry name" value="Thyroglobulin_1_sf"/>
</dbReference>
<dbReference type="CDD" id="cd00104">
    <property type="entry name" value="KAZAL_FS"/>
    <property type="match status" value="1"/>
</dbReference>
<comment type="subcellular location">
    <subcellularLocation>
        <location evidence="1">Secreted</location>
        <location evidence="1">Extracellular space</location>
        <location evidence="1">Extracellular matrix</location>
    </subcellularLocation>
</comment>
<gene>
    <name evidence="12" type="ORF">DNTS_016509</name>
</gene>
<dbReference type="PROSITE" id="PS51465">
    <property type="entry name" value="KAZAL_2"/>
    <property type="match status" value="1"/>
</dbReference>
<feature type="compositionally biased region" description="Acidic residues" evidence="9">
    <location>
        <begin position="245"/>
        <end position="280"/>
    </location>
</feature>
<dbReference type="OrthoDB" id="8875634at2759"/>
<dbReference type="SUPFAM" id="SSF100895">
    <property type="entry name" value="Kazal-type serine protease inhibitors"/>
    <property type="match status" value="1"/>
</dbReference>
<evidence type="ECO:0008006" key="14">
    <source>
        <dbReference type="Google" id="ProtNLM"/>
    </source>
</evidence>
<comment type="caution">
    <text evidence="8">Lacks conserved residue(s) required for the propagation of feature annotation.</text>
</comment>
<dbReference type="FunFam" id="4.10.800.10:FF:000001">
    <property type="entry name" value="Testican-3 isoform 2"/>
    <property type="match status" value="1"/>
</dbReference>
<feature type="compositionally biased region" description="Low complexity" evidence="9">
    <location>
        <begin position="233"/>
        <end position="244"/>
    </location>
</feature>
<dbReference type="SMART" id="SM00280">
    <property type="entry name" value="KAZAL"/>
    <property type="match status" value="1"/>
</dbReference>
<dbReference type="InterPro" id="IPR000716">
    <property type="entry name" value="Thyroglobulin_1"/>
</dbReference>
<dbReference type="AlphaFoldDB" id="A0A553QF97"/>
<dbReference type="InterPro" id="IPR011992">
    <property type="entry name" value="EF-hand-dom_pair"/>
</dbReference>
<dbReference type="SUPFAM" id="SSF57610">
    <property type="entry name" value="Thyroglobulin type-1 domain"/>
    <property type="match status" value="1"/>
</dbReference>
<feature type="domain" description="Kazal-like" evidence="11">
    <location>
        <begin position="9"/>
        <end position="60"/>
    </location>
</feature>
<dbReference type="GO" id="GO:0005518">
    <property type="term" value="F:collagen binding"/>
    <property type="evidence" value="ECO:0007669"/>
    <property type="project" value="TreeGrafter"/>
</dbReference>
<dbReference type="CDD" id="cd00191">
    <property type="entry name" value="TY"/>
    <property type="match status" value="1"/>
</dbReference>
<evidence type="ECO:0000256" key="6">
    <source>
        <dbReference type="ARBA" id="ARBA00023180"/>
    </source>
</evidence>
<feature type="disulfide bond" evidence="8">
    <location>
        <begin position="202"/>
        <end position="209"/>
    </location>
</feature>
<dbReference type="InterPro" id="IPR019577">
    <property type="entry name" value="SPARC/Testican_Ca-bd-dom"/>
</dbReference>
<dbReference type="InterPro" id="IPR002350">
    <property type="entry name" value="Kazal_dom"/>
</dbReference>
<dbReference type="Proteomes" id="UP000316079">
    <property type="component" value="Unassembled WGS sequence"/>
</dbReference>
<dbReference type="EMBL" id="SRMA01026032">
    <property type="protein sequence ID" value="TRY88610.1"/>
    <property type="molecule type" value="Genomic_DNA"/>
</dbReference>
<evidence type="ECO:0000256" key="4">
    <source>
        <dbReference type="ARBA" id="ARBA00022974"/>
    </source>
</evidence>
<evidence type="ECO:0000256" key="9">
    <source>
        <dbReference type="SAM" id="MobiDB-lite"/>
    </source>
</evidence>
<keyword evidence="5 8" id="KW-1015">Disulfide bond</keyword>
<dbReference type="Pfam" id="PF07648">
    <property type="entry name" value="Kazal_2"/>
    <property type="match status" value="1"/>
</dbReference>
<protein>
    <recommendedName>
        <fullName evidence="14">Thyroglobulin type-1 domain-containing protein</fullName>
    </recommendedName>
</protein>
<dbReference type="SMART" id="SM00211">
    <property type="entry name" value="TY"/>
    <property type="match status" value="1"/>
</dbReference>
<keyword evidence="6" id="KW-0325">Glycoprotein</keyword>
<dbReference type="PROSITE" id="PS00484">
    <property type="entry name" value="THYROGLOBULIN_1_1"/>
    <property type="match status" value="1"/>
</dbReference>
<dbReference type="GO" id="GO:0005509">
    <property type="term" value="F:calcium ion binding"/>
    <property type="evidence" value="ECO:0007669"/>
    <property type="project" value="InterPro"/>
</dbReference>
<dbReference type="Pfam" id="PF00086">
    <property type="entry name" value="Thyroglobulin_1"/>
    <property type="match status" value="1"/>
</dbReference>
<keyword evidence="2" id="KW-0964">Secreted</keyword>
<name>A0A553QF97_9TELE</name>
<dbReference type="Gene3D" id="4.10.800.10">
    <property type="entry name" value="Thyroglobulin type-1"/>
    <property type="match status" value="1"/>
</dbReference>
<dbReference type="PANTHER" id="PTHR13866">
    <property type="entry name" value="SPARC OSTEONECTIN"/>
    <property type="match status" value="1"/>
</dbReference>
<dbReference type="GO" id="GO:0050840">
    <property type="term" value="F:extracellular matrix binding"/>
    <property type="evidence" value="ECO:0007669"/>
    <property type="project" value="TreeGrafter"/>
</dbReference>
<dbReference type="PANTHER" id="PTHR13866:SF21">
    <property type="entry name" value="TESTICAN-3"/>
    <property type="match status" value="1"/>
</dbReference>
<dbReference type="Gene3D" id="3.30.60.30">
    <property type="match status" value="1"/>
</dbReference>
<evidence type="ECO:0000256" key="3">
    <source>
        <dbReference type="ARBA" id="ARBA00022729"/>
    </source>
</evidence>
<keyword evidence="4" id="KW-0654">Proteoglycan</keyword>